<dbReference type="Proteomes" id="UP000274756">
    <property type="component" value="Unassembled WGS sequence"/>
</dbReference>
<dbReference type="Proteomes" id="UP000038040">
    <property type="component" value="Unplaced"/>
</dbReference>
<feature type="repeat" description="WD" evidence="5">
    <location>
        <begin position="106"/>
        <end position="147"/>
    </location>
</feature>
<name>A0A0N4U2I6_DRAME</name>
<evidence type="ECO:0000313" key="8">
    <source>
        <dbReference type="Proteomes" id="UP000038040"/>
    </source>
</evidence>
<dbReference type="PANTHER" id="PTHR19854:SF15">
    <property type="entry name" value="TRANSDUCIN BETA-LIKE PROTEIN 3"/>
    <property type="match status" value="1"/>
</dbReference>
<dbReference type="Pfam" id="PF08625">
    <property type="entry name" value="Utp13"/>
    <property type="match status" value="1"/>
</dbReference>
<dbReference type="EMBL" id="UYYG01001152">
    <property type="protein sequence ID" value="VDN55279.1"/>
    <property type="molecule type" value="Genomic_DNA"/>
</dbReference>
<comment type="subcellular location">
    <subcellularLocation>
        <location evidence="1">Nucleus</location>
        <location evidence="1">Nucleolus</location>
    </subcellularLocation>
</comment>
<dbReference type="InterPro" id="IPR019775">
    <property type="entry name" value="WD40_repeat_CS"/>
</dbReference>
<feature type="repeat" description="WD" evidence="5">
    <location>
        <begin position="457"/>
        <end position="498"/>
    </location>
</feature>
<reference evidence="7 9" key="2">
    <citation type="submission" date="2018-11" db="EMBL/GenBank/DDBJ databases">
        <authorList>
            <consortium name="Pathogen Informatics"/>
        </authorList>
    </citation>
    <scope>NUCLEOTIDE SEQUENCE [LARGE SCALE GENOMIC DNA]</scope>
</reference>
<dbReference type="InterPro" id="IPR001680">
    <property type="entry name" value="WD40_rpt"/>
</dbReference>
<dbReference type="OrthoDB" id="5414888at2759"/>
<sequence>MKRAVADLSLFHSVEAFYSGGSVQWNSDGTVIYATCGNIVKAFNCDDSLPRLIIGDINEDLRITCTLLNKNDSSMIIAYSNSLLRQYSLSFDKDSNLSAEIKRQWKSTHTLPILVMKNSPNDIYLATGSADFAVKVWGIEKHVCIGSIKGSSAISDINFLDDNRLIIGAVDGSVKFYEIDDLKKPICQWKNHTSAIASILIVDNEKFATISRDQTMVLTDIRTKEKIKALPLFEPIESAVLNEDGLVFTVGEEGILKCWSVESAKLMKSSKLSSCRIDLILYNAHRKQFLLATSDFNLLIIDIFSLKVIKQIIGFNDEIFDLSFIGSDHQHFAVAANSAEIRLYDLNTWSCQLINGHTDSVLSLCAARWNPNWLLSSSKDNSIILWELNLDGEIGCIARKLASGTGHTNSVTAVCFSNMAKRHFLVSVSNDTTIKLWSLSSISSISQGEKLHASSTLVAHMKDITCVNLSINDRLCVTGSMDKTAKLWHIDSEKMQLGIAGTLSGHRRGVWDARFATNSQVVITGSGDCMIRLYNLNNFECFATLTGHSFAVLKVLAINSGKQLLSSDSGGLMKIWDVAEKECIKTIEAHDDKIWALLTSKDENQFITAGSDGRIRIWNDVSEKKREEELKIAAERVHNEQILSNFVERQQFDKALEYSLTLSKSYNCMKIIQLMIEQDVSELRKAISKLHQEHLSVLMDFASQWNTNSRMAHVGQQVLYDILHCFKPDYLLKVPNFPSIIEAFLPYTNRHYERLSRLRQNSAFLYYTWAQMRLCDRES</sequence>
<feature type="repeat" description="WD" evidence="5">
    <location>
        <begin position="545"/>
        <end position="586"/>
    </location>
</feature>
<gene>
    <name evidence="7" type="ORF">DME_LOCUS5252</name>
</gene>
<feature type="repeat" description="WD" evidence="5">
    <location>
        <begin position="354"/>
        <end position="389"/>
    </location>
</feature>
<evidence type="ECO:0000256" key="5">
    <source>
        <dbReference type="PROSITE-ProRule" id="PRU00221"/>
    </source>
</evidence>
<evidence type="ECO:0000313" key="10">
    <source>
        <dbReference type="WBParaSite" id="DME_0000089201-mRNA-1"/>
    </source>
</evidence>
<evidence type="ECO:0000256" key="2">
    <source>
        <dbReference type="ARBA" id="ARBA00022574"/>
    </source>
</evidence>
<evidence type="ECO:0000313" key="9">
    <source>
        <dbReference type="Proteomes" id="UP000274756"/>
    </source>
</evidence>
<feature type="domain" description="U3 small nucleolar RNA-associated protein 13 C-terminal" evidence="6">
    <location>
        <begin position="640"/>
        <end position="772"/>
    </location>
</feature>
<evidence type="ECO:0000259" key="6">
    <source>
        <dbReference type="Pfam" id="PF08625"/>
    </source>
</evidence>
<dbReference type="Gene3D" id="2.130.10.10">
    <property type="entry name" value="YVTN repeat-like/Quinoprotein amine dehydrogenase"/>
    <property type="match status" value="4"/>
</dbReference>
<keyword evidence="4" id="KW-0539">Nucleus</keyword>
<feature type="repeat" description="WD" evidence="5">
    <location>
        <begin position="503"/>
        <end position="544"/>
    </location>
</feature>
<evidence type="ECO:0000256" key="3">
    <source>
        <dbReference type="ARBA" id="ARBA00022737"/>
    </source>
</evidence>
<dbReference type="InterPro" id="IPR015943">
    <property type="entry name" value="WD40/YVTN_repeat-like_dom_sf"/>
</dbReference>
<dbReference type="PROSITE" id="PS50294">
    <property type="entry name" value="WD_REPEATS_REGION"/>
    <property type="match status" value="4"/>
</dbReference>
<evidence type="ECO:0000313" key="7">
    <source>
        <dbReference type="EMBL" id="VDN55279.1"/>
    </source>
</evidence>
<reference evidence="10" key="1">
    <citation type="submission" date="2017-02" db="UniProtKB">
        <authorList>
            <consortium name="WormBaseParasite"/>
        </authorList>
    </citation>
    <scope>IDENTIFICATION</scope>
</reference>
<dbReference type="InterPro" id="IPR036322">
    <property type="entry name" value="WD40_repeat_dom_sf"/>
</dbReference>
<evidence type="ECO:0000256" key="4">
    <source>
        <dbReference type="ARBA" id="ARBA00023242"/>
    </source>
</evidence>
<proteinExistence type="predicted"/>
<dbReference type="InterPro" id="IPR013934">
    <property type="entry name" value="Utp13_C"/>
</dbReference>
<dbReference type="GO" id="GO:0000472">
    <property type="term" value="P:endonucleolytic cleavage to generate mature 5'-end of SSU-rRNA from (SSU-rRNA, 5.8S rRNA, LSU-rRNA)"/>
    <property type="evidence" value="ECO:0007669"/>
    <property type="project" value="TreeGrafter"/>
</dbReference>
<evidence type="ECO:0000256" key="1">
    <source>
        <dbReference type="ARBA" id="ARBA00004604"/>
    </source>
</evidence>
<dbReference type="AlphaFoldDB" id="A0A0N4U2I6"/>
<dbReference type="WBParaSite" id="DME_0000089201-mRNA-1">
    <property type="protein sequence ID" value="DME_0000089201-mRNA-1"/>
    <property type="gene ID" value="DME_0000089201"/>
</dbReference>
<dbReference type="SMART" id="SM00320">
    <property type="entry name" value="WD40"/>
    <property type="match status" value="11"/>
</dbReference>
<dbReference type="GO" id="GO:0034511">
    <property type="term" value="F:U3 snoRNA binding"/>
    <property type="evidence" value="ECO:0007669"/>
    <property type="project" value="TreeGrafter"/>
</dbReference>
<dbReference type="PROSITE" id="PS50082">
    <property type="entry name" value="WD_REPEATS_2"/>
    <property type="match status" value="7"/>
</dbReference>
<dbReference type="PROSITE" id="PS00678">
    <property type="entry name" value="WD_REPEATS_1"/>
    <property type="match status" value="1"/>
</dbReference>
<dbReference type="PANTHER" id="PTHR19854">
    <property type="entry name" value="TRANSDUCIN BETA-LIKE 3"/>
    <property type="match status" value="1"/>
</dbReference>
<dbReference type="PRINTS" id="PR00320">
    <property type="entry name" value="GPROTEINBRPT"/>
</dbReference>
<keyword evidence="2 5" id="KW-0853">WD repeat</keyword>
<keyword evidence="3" id="KW-0677">Repeat</keyword>
<dbReference type="SUPFAM" id="SSF50978">
    <property type="entry name" value="WD40 repeat-like"/>
    <property type="match status" value="2"/>
</dbReference>
<dbReference type="CDD" id="cd00200">
    <property type="entry name" value="WD40"/>
    <property type="match status" value="1"/>
</dbReference>
<dbReference type="GO" id="GO:0000480">
    <property type="term" value="P:endonucleolytic cleavage in 5'-ETS of tricistronic rRNA transcript (SSU-rRNA, 5.8S rRNA, LSU-rRNA)"/>
    <property type="evidence" value="ECO:0007669"/>
    <property type="project" value="TreeGrafter"/>
</dbReference>
<feature type="repeat" description="WD" evidence="5">
    <location>
        <begin position="587"/>
        <end position="619"/>
    </location>
</feature>
<keyword evidence="9" id="KW-1185">Reference proteome</keyword>
<protein>
    <submittedName>
        <fullName evidence="10">WD_REPEATS_REGION domain-containing protein</fullName>
    </submittedName>
</protein>
<dbReference type="GO" id="GO:0030686">
    <property type="term" value="C:90S preribosome"/>
    <property type="evidence" value="ECO:0007669"/>
    <property type="project" value="TreeGrafter"/>
</dbReference>
<dbReference type="Pfam" id="PF00400">
    <property type="entry name" value="WD40"/>
    <property type="match status" value="8"/>
</dbReference>
<accession>A0A0N4U2I6</accession>
<organism evidence="8 10">
    <name type="scientific">Dracunculus medinensis</name>
    <name type="common">Guinea worm</name>
    <dbReference type="NCBI Taxonomy" id="318479"/>
    <lineage>
        <taxon>Eukaryota</taxon>
        <taxon>Metazoa</taxon>
        <taxon>Ecdysozoa</taxon>
        <taxon>Nematoda</taxon>
        <taxon>Chromadorea</taxon>
        <taxon>Rhabditida</taxon>
        <taxon>Spirurina</taxon>
        <taxon>Dracunculoidea</taxon>
        <taxon>Dracunculidae</taxon>
        <taxon>Dracunculus</taxon>
    </lineage>
</organism>
<dbReference type="GO" id="GO:0032040">
    <property type="term" value="C:small-subunit processome"/>
    <property type="evidence" value="ECO:0007669"/>
    <property type="project" value="InterPro"/>
</dbReference>
<dbReference type="STRING" id="318479.A0A0N4U2I6"/>
<dbReference type="InterPro" id="IPR020472">
    <property type="entry name" value="WD40_PAC1"/>
</dbReference>
<feature type="repeat" description="WD" evidence="5">
    <location>
        <begin position="404"/>
        <end position="447"/>
    </location>
</feature>